<dbReference type="RefSeq" id="WP_014273989.1">
    <property type="nucleotide sequence ID" value="NZ_BIMW01000078.1"/>
</dbReference>
<feature type="compositionally biased region" description="Polar residues" evidence="1">
    <location>
        <begin position="33"/>
        <end position="61"/>
    </location>
</feature>
<protein>
    <submittedName>
        <fullName evidence="4">S-layer domain protein</fullName>
    </submittedName>
</protein>
<dbReference type="EMBL" id="BIMW01000078">
    <property type="protein sequence ID" value="GCE93738.1"/>
    <property type="molecule type" value="Genomic_DNA"/>
</dbReference>
<name>A0A5M3T6V7_LIMPL</name>
<evidence type="ECO:0000256" key="1">
    <source>
        <dbReference type="SAM" id="MobiDB-lite"/>
    </source>
</evidence>
<proteinExistence type="predicted"/>
<dbReference type="Proteomes" id="UP000326169">
    <property type="component" value="Unassembled WGS sequence"/>
</dbReference>
<feature type="compositionally biased region" description="Low complexity" evidence="1">
    <location>
        <begin position="178"/>
        <end position="216"/>
    </location>
</feature>
<evidence type="ECO:0000259" key="3">
    <source>
        <dbReference type="PROSITE" id="PS51272"/>
    </source>
</evidence>
<comment type="caution">
    <text evidence="4">The sequence shown here is derived from an EMBL/GenBank/DDBJ whole genome shotgun (WGS) entry which is preliminary data.</text>
</comment>
<evidence type="ECO:0000256" key="2">
    <source>
        <dbReference type="SAM" id="SignalP"/>
    </source>
</evidence>
<accession>A0A5M3T6V7</accession>
<dbReference type="PROSITE" id="PS51272">
    <property type="entry name" value="SLH"/>
    <property type="match status" value="1"/>
</dbReference>
<organism evidence="4 5">
    <name type="scientific">Limnospira platensis NIES-46</name>
    <dbReference type="NCBI Taxonomy" id="1236695"/>
    <lineage>
        <taxon>Bacteria</taxon>
        <taxon>Bacillati</taxon>
        <taxon>Cyanobacteriota</taxon>
        <taxon>Cyanophyceae</taxon>
        <taxon>Oscillatoriophycideae</taxon>
        <taxon>Oscillatoriales</taxon>
        <taxon>Sirenicapillariaceae</taxon>
        <taxon>Limnospira</taxon>
    </lineage>
</organism>
<evidence type="ECO:0000313" key="5">
    <source>
        <dbReference type="Proteomes" id="UP000326169"/>
    </source>
</evidence>
<evidence type="ECO:0000313" key="4">
    <source>
        <dbReference type="EMBL" id="GCE93738.1"/>
    </source>
</evidence>
<dbReference type="InterPro" id="IPR001119">
    <property type="entry name" value="SLH_dom"/>
</dbReference>
<feature type="region of interest" description="Disordered" evidence="1">
    <location>
        <begin position="33"/>
        <end position="63"/>
    </location>
</feature>
<gene>
    <name evidence="4" type="ORF">NIES46_17900</name>
</gene>
<dbReference type="Pfam" id="PF00395">
    <property type="entry name" value="SLH"/>
    <property type="match status" value="1"/>
</dbReference>
<feature type="region of interest" description="Disordered" evidence="1">
    <location>
        <begin position="167"/>
        <end position="216"/>
    </location>
</feature>
<dbReference type="PROSITE" id="PS51257">
    <property type="entry name" value="PROKAR_LIPOPROTEIN"/>
    <property type="match status" value="1"/>
</dbReference>
<dbReference type="GeneID" id="301682648"/>
<dbReference type="PANTHER" id="PTHR33740">
    <property type="entry name" value="GPI-ANCHORED ADHESIN-LIKE PROTEIN"/>
    <property type="match status" value="1"/>
</dbReference>
<sequence length="430" mass="47183">MKYSRPYLIKLIPIIGITALLSSCANSTLGDSLQQSLEADPQLQENQPFQESTDTENQQISPPDDFLKLPANFPQEIAIYPGSSLQDVTLAASDTQKTSTVWGTTDSIDLVKTYYQNRLTSDGWEIVSNSDQESDGLLVATKQDLQVTINLQLEQVLEGKTKFSIDYSRDPQAIASQPETTPSESPESPDPTATTSSPTPESETTPTPTPTTSTTSDIPQELKQFAMDVAQIGIFEQNFPNPNQAITRGEFARALVQANNKIYADIPGRQIRLAISSSQPVFTDVPANHPYFSEIQGLAEAGLIPSSLSGDSTAVQFRPDAPLTREYLILWKVPLDTRQGLPQGTVDAVEQRWGFQDASKINSNAIRAILADFDNGDNANIRRVFGFTTLFQPQKTVTRAEAATALWYFGFQGDGRTVREILEVNQTPVS</sequence>
<keyword evidence="2" id="KW-0732">Signal</keyword>
<feature type="domain" description="SLH" evidence="3">
    <location>
        <begin position="278"/>
        <end position="346"/>
    </location>
</feature>
<reference evidence="4 5" key="1">
    <citation type="journal article" date="2019" name="J Genomics">
        <title>The Draft Genome of a Hydrogen-producing Cyanobacterium, Arthrospira platensis NIES-46.</title>
        <authorList>
            <person name="Suzuki S."/>
            <person name="Yamaguchi H."/>
            <person name="Kawachi M."/>
        </authorList>
    </citation>
    <scope>NUCLEOTIDE SEQUENCE [LARGE SCALE GENOMIC DNA]</scope>
    <source>
        <strain evidence="4 5">NIES-46</strain>
    </source>
</reference>
<feature type="chain" id="PRO_5045664134" evidence="2">
    <location>
        <begin position="26"/>
        <end position="430"/>
    </location>
</feature>
<keyword evidence="5" id="KW-1185">Reference proteome</keyword>
<feature type="signal peptide" evidence="2">
    <location>
        <begin position="1"/>
        <end position="25"/>
    </location>
</feature>
<dbReference type="PANTHER" id="PTHR33740:SF3">
    <property type="entry name" value="GPI-ANCHORED ADHESIN-LIKE PROTEIN"/>
    <property type="match status" value="1"/>
</dbReference>